<dbReference type="CDD" id="cd00293">
    <property type="entry name" value="USP-like"/>
    <property type="match status" value="1"/>
</dbReference>
<dbReference type="Proteomes" id="UP000440096">
    <property type="component" value="Unassembled WGS sequence"/>
</dbReference>
<evidence type="ECO:0000259" key="2">
    <source>
        <dbReference type="Pfam" id="PF00582"/>
    </source>
</evidence>
<dbReference type="SUPFAM" id="SSF52402">
    <property type="entry name" value="Adenine nucleotide alpha hydrolases-like"/>
    <property type="match status" value="1"/>
</dbReference>
<evidence type="ECO:0000313" key="3">
    <source>
        <dbReference type="EMBL" id="MTD59195.1"/>
    </source>
</evidence>
<evidence type="ECO:0000313" key="4">
    <source>
        <dbReference type="Proteomes" id="UP000440096"/>
    </source>
</evidence>
<comment type="similarity">
    <text evidence="1">Belongs to the universal stress protein A family.</text>
</comment>
<dbReference type="PANTHER" id="PTHR46553">
    <property type="entry name" value="ADENINE NUCLEOTIDE ALPHA HYDROLASES-LIKE SUPERFAMILY PROTEIN"/>
    <property type="match status" value="1"/>
</dbReference>
<keyword evidence="4" id="KW-1185">Reference proteome</keyword>
<dbReference type="EMBL" id="WMBA01000092">
    <property type="protein sequence ID" value="MTD59195.1"/>
    <property type="molecule type" value="Genomic_DNA"/>
</dbReference>
<dbReference type="InterPro" id="IPR014729">
    <property type="entry name" value="Rossmann-like_a/b/a_fold"/>
</dbReference>
<dbReference type="OrthoDB" id="5244367at2"/>
<dbReference type="Gene3D" id="3.40.50.620">
    <property type="entry name" value="HUPs"/>
    <property type="match status" value="1"/>
</dbReference>
<gene>
    <name evidence="3" type="ORF">GKO32_35200</name>
</gene>
<organism evidence="3 4">
    <name type="scientific">Amycolatopsis pithecellobii</name>
    <dbReference type="NCBI Taxonomy" id="664692"/>
    <lineage>
        <taxon>Bacteria</taxon>
        <taxon>Bacillati</taxon>
        <taxon>Actinomycetota</taxon>
        <taxon>Actinomycetes</taxon>
        <taxon>Pseudonocardiales</taxon>
        <taxon>Pseudonocardiaceae</taxon>
        <taxon>Amycolatopsis</taxon>
    </lineage>
</organism>
<feature type="domain" description="UspA" evidence="2">
    <location>
        <begin position="5"/>
        <end position="138"/>
    </location>
</feature>
<dbReference type="PRINTS" id="PR01438">
    <property type="entry name" value="UNVRSLSTRESS"/>
</dbReference>
<proteinExistence type="inferred from homology"/>
<dbReference type="InterPro" id="IPR006015">
    <property type="entry name" value="Universal_stress_UspA"/>
</dbReference>
<comment type="caution">
    <text evidence="3">The sequence shown here is derived from an EMBL/GenBank/DDBJ whole genome shotgun (WGS) entry which is preliminary data.</text>
</comment>
<accession>A0A6N7ZBW8</accession>
<evidence type="ECO:0000256" key="1">
    <source>
        <dbReference type="ARBA" id="ARBA00008791"/>
    </source>
</evidence>
<dbReference type="InterPro" id="IPR006016">
    <property type="entry name" value="UspA"/>
</dbReference>
<protein>
    <submittedName>
        <fullName evidence="3">Universal stress protein</fullName>
    </submittedName>
</protein>
<sequence>MSAAKSVVVGVDGSPTSAAALGWAVRQAQLTGSDVRAVTAWSYAPAFDPGWGKRTVQDIEQAHRRELAEFVDLARVPGVQIRAELTEGDPAEVLLAASRDADLLVLGRHGRGMVLRALLGSVSAKCLRAATCPVVILPAVTKGNAGEVLGALRDETGPII</sequence>
<dbReference type="PANTHER" id="PTHR46553:SF3">
    <property type="entry name" value="ADENINE NUCLEOTIDE ALPHA HYDROLASES-LIKE SUPERFAMILY PROTEIN"/>
    <property type="match status" value="1"/>
</dbReference>
<name>A0A6N7ZBW8_9PSEU</name>
<reference evidence="3 4" key="1">
    <citation type="submission" date="2019-11" db="EMBL/GenBank/DDBJ databases">
        <title>Draft genome of Amycolatopsis RM579.</title>
        <authorList>
            <person name="Duangmal K."/>
            <person name="Mingma R."/>
        </authorList>
    </citation>
    <scope>NUCLEOTIDE SEQUENCE [LARGE SCALE GENOMIC DNA]</scope>
    <source>
        <strain evidence="3 4">RM579</strain>
    </source>
</reference>
<dbReference type="RefSeq" id="WP_154761250.1">
    <property type="nucleotide sequence ID" value="NZ_WMBA01000092.1"/>
</dbReference>
<dbReference type="AlphaFoldDB" id="A0A6N7ZBW8"/>
<dbReference type="Pfam" id="PF00582">
    <property type="entry name" value="Usp"/>
    <property type="match status" value="1"/>
</dbReference>